<comment type="subunit">
    <text evidence="10">F-type ATPases have 2 components, CF(1) - the catalytic core - and CF(0) - the membrane proton channel. CF(1) has five subunits: alpha(3), beta(3), gamma(1), delta(1), epsilon(1). CF(0) has three main subunits: a, b and c.</text>
</comment>
<evidence type="ECO:0000256" key="3">
    <source>
        <dbReference type="ARBA" id="ARBA00007681"/>
    </source>
</evidence>
<evidence type="ECO:0000256" key="11">
    <source>
        <dbReference type="SAM" id="Coils"/>
    </source>
</evidence>
<feature type="coiled-coil region" evidence="11">
    <location>
        <begin position="233"/>
        <end position="264"/>
    </location>
</feature>
<evidence type="ECO:0000313" key="12">
    <source>
        <dbReference type="EMBL" id="TDW20556.1"/>
    </source>
</evidence>
<comment type="function">
    <text evidence="1 10">Produces ATP from ADP in the presence of a proton gradient across the membrane. The gamma chain is believed to be important in regulating ATPase activity and the flow of protons through the CF(0) complex.</text>
</comment>
<dbReference type="GO" id="GO:0005886">
    <property type="term" value="C:plasma membrane"/>
    <property type="evidence" value="ECO:0007669"/>
    <property type="project" value="UniProtKB-SubCell"/>
</dbReference>
<evidence type="ECO:0000313" key="13">
    <source>
        <dbReference type="Proteomes" id="UP000294743"/>
    </source>
</evidence>
<organism evidence="12 13">
    <name type="scientific">Breznakia blatticola</name>
    <dbReference type="NCBI Taxonomy" id="1754012"/>
    <lineage>
        <taxon>Bacteria</taxon>
        <taxon>Bacillati</taxon>
        <taxon>Bacillota</taxon>
        <taxon>Erysipelotrichia</taxon>
        <taxon>Erysipelotrichales</taxon>
        <taxon>Erysipelotrichaceae</taxon>
        <taxon>Breznakia</taxon>
    </lineage>
</organism>
<dbReference type="OrthoDB" id="9812769at2"/>
<dbReference type="GO" id="GO:0042777">
    <property type="term" value="P:proton motive force-driven plasma membrane ATP synthesis"/>
    <property type="evidence" value="ECO:0007669"/>
    <property type="project" value="UniProtKB-UniRule"/>
</dbReference>
<keyword evidence="10" id="KW-1003">Cell membrane</keyword>
<keyword evidence="6 10" id="KW-0406">Ion transport</keyword>
<comment type="caution">
    <text evidence="12">The sequence shown here is derived from an EMBL/GenBank/DDBJ whole genome shotgun (WGS) entry which is preliminary data.</text>
</comment>
<dbReference type="RefSeq" id="WP_134169092.1">
    <property type="nucleotide sequence ID" value="NZ_SODD01000012.1"/>
</dbReference>
<protein>
    <recommendedName>
        <fullName evidence="10">ATP synthase gamma chain</fullName>
    </recommendedName>
    <alternativeName>
        <fullName evidence="10">ATP synthase F1 sector gamma subunit</fullName>
    </alternativeName>
    <alternativeName>
        <fullName evidence="10">F-ATPase gamma subunit</fullName>
    </alternativeName>
</protein>
<dbReference type="SUPFAM" id="SSF52943">
    <property type="entry name" value="ATP synthase (F1-ATPase), gamma subunit"/>
    <property type="match status" value="1"/>
</dbReference>
<evidence type="ECO:0000256" key="5">
    <source>
        <dbReference type="ARBA" id="ARBA00022781"/>
    </source>
</evidence>
<dbReference type="Proteomes" id="UP000294743">
    <property type="component" value="Unassembled WGS sequence"/>
</dbReference>
<sequence>MANKLEIKNRIRSVDSTKKITKAMQLVAASKLRKQKDLMDTNRTYAMYLQEVVEHILSTIKTSDHPFLKRSQTEKRLIIVYTSDMGLCGGYNANTYKLLESSINEGDEVIVVGSRGTTYLKRRDLNIIETKIGVSEEGYEDILDIAELALKQYTSGVVGSIEVLYTKFVNSMDFEPQLERLLPATRNEELEKDVVKQDVIFEPAGDAILDELIPLYLKSLLYSRWIETKTSEQASRQNAMENATDNAQELRDELELKFNQARQASITQEITEIVGGANAQ</sequence>
<evidence type="ECO:0000256" key="6">
    <source>
        <dbReference type="ARBA" id="ARBA00023065"/>
    </source>
</evidence>
<dbReference type="Gene3D" id="1.10.287.80">
    <property type="entry name" value="ATP synthase, gamma subunit, helix hairpin domain"/>
    <property type="match status" value="1"/>
</dbReference>
<proteinExistence type="inferred from homology"/>
<comment type="subcellular location">
    <subcellularLocation>
        <location evidence="10">Cell membrane</location>
        <topology evidence="10">Peripheral membrane protein</topology>
    </subcellularLocation>
    <subcellularLocation>
        <location evidence="2">Membrane</location>
        <topology evidence="2">Peripheral membrane protein</topology>
    </subcellularLocation>
</comment>
<reference evidence="12 13" key="1">
    <citation type="submission" date="2019-03" db="EMBL/GenBank/DDBJ databases">
        <title>Genomic Encyclopedia of Type Strains, Phase IV (KMG-IV): sequencing the most valuable type-strain genomes for metagenomic binning, comparative biology and taxonomic classification.</title>
        <authorList>
            <person name="Goeker M."/>
        </authorList>
    </citation>
    <scope>NUCLEOTIDE SEQUENCE [LARGE SCALE GENOMIC DNA]</scope>
    <source>
        <strain evidence="12 13">DSM 28867</strain>
    </source>
</reference>
<evidence type="ECO:0000256" key="2">
    <source>
        <dbReference type="ARBA" id="ARBA00004170"/>
    </source>
</evidence>
<dbReference type="Pfam" id="PF00231">
    <property type="entry name" value="ATP-synt"/>
    <property type="match status" value="1"/>
</dbReference>
<keyword evidence="5 10" id="KW-0375">Hydrogen ion transport</keyword>
<evidence type="ECO:0000256" key="1">
    <source>
        <dbReference type="ARBA" id="ARBA00003456"/>
    </source>
</evidence>
<dbReference type="PANTHER" id="PTHR11693">
    <property type="entry name" value="ATP SYNTHASE GAMMA CHAIN"/>
    <property type="match status" value="1"/>
</dbReference>
<dbReference type="CDD" id="cd12151">
    <property type="entry name" value="F1-ATPase_gamma"/>
    <property type="match status" value="1"/>
</dbReference>
<evidence type="ECO:0000256" key="9">
    <source>
        <dbReference type="ARBA" id="ARBA00023310"/>
    </source>
</evidence>
<keyword evidence="13" id="KW-1185">Reference proteome</keyword>
<evidence type="ECO:0000256" key="10">
    <source>
        <dbReference type="HAMAP-Rule" id="MF_00815"/>
    </source>
</evidence>
<dbReference type="InterPro" id="IPR035968">
    <property type="entry name" value="ATP_synth_F1_ATPase_gsu"/>
</dbReference>
<evidence type="ECO:0000256" key="7">
    <source>
        <dbReference type="ARBA" id="ARBA00023136"/>
    </source>
</evidence>
<gene>
    <name evidence="10" type="primary">atpG</name>
    <name evidence="12" type="ORF">EDD63_11222</name>
</gene>
<keyword evidence="4 10" id="KW-0813">Transport</keyword>
<keyword evidence="11" id="KW-0175">Coiled coil</keyword>
<dbReference type="NCBIfam" id="TIGR01146">
    <property type="entry name" value="ATPsyn_F1gamma"/>
    <property type="match status" value="1"/>
</dbReference>
<keyword evidence="8 10" id="KW-0139">CF(1)</keyword>
<comment type="similarity">
    <text evidence="3 10">Belongs to the ATPase gamma chain family.</text>
</comment>
<keyword evidence="9 10" id="KW-0066">ATP synthesis</keyword>
<dbReference type="InterPro" id="IPR023632">
    <property type="entry name" value="ATP_synth_F1_gsu_CS"/>
</dbReference>
<dbReference type="PRINTS" id="PR00126">
    <property type="entry name" value="ATPASEGAMMA"/>
</dbReference>
<dbReference type="GO" id="GO:0045259">
    <property type="term" value="C:proton-transporting ATP synthase complex"/>
    <property type="evidence" value="ECO:0007669"/>
    <property type="project" value="UniProtKB-KW"/>
</dbReference>
<keyword evidence="7 10" id="KW-0472">Membrane</keyword>
<dbReference type="InterPro" id="IPR000131">
    <property type="entry name" value="ATP_synth_F1_gsu"/>
</dbReference>
<dbReference type="AlphaFoldDB" id="A0A4R7ZSR9"/>
<dbReference type="GO" id="GO:0046933">
    <property type="term" value="F:proton-transporting ATP synthase activity, rotational mechanism"/>
    <property type="evidence" value="ECO:0007669"/>
    <property type="project" value="UniProtKB-UniRule"/>
</dbReference>
<dbReference type="GO" id="GO:0005524">
    <property type="term" value="F:ATP binding"/>
    <property type="evidence" value="ECO:0007669"/>
    <property type="project" value="UniProtKB-UniRule"/>
</dbReference>
<evidence type="ECO:0000256" key="8">
    <source>
        <dbReference type="ARBA" id="ARBA00023196"/>
    </source>
</evidence>
<evidence type="ECO:0000256" key="4">
    <source>
        <dbReference type="ARBA" id="ARBA00022448"/>
    </source>
</evidence>
<dbReference type="EMBL" id="SODD01000012">
    <property type="protein sequence ID" value="TDW20556.1"/>
    <property type="molecule type" value="Genomic_DNA"/>
</dbReference>
<dbReference type="PROSITE" id="PS00153">
    <property type="entry name" value="ATPASE_GAMMA"/>
    <property type="match status" value="1"/>
</dbReference>
<dbReference type="PANTHER" id="PTHR11693:SF22">
    <property type="entry name" value="ATP SYNTHASE SUBUNIT GAMMA, MITOCHONDRIAL"/>
    <property type="match status" value="1"/>
</dbReference>
<dbReference type="Gene3D" id="3.40.1380.10">
    <property type="match status" value="1"/>
</dbReference>
<name>A0A4R7ZSR9_9FIRM</name>
<accession>A0A4R7ZSR9</accession>
<dbReference type="HAMAP" id="MF_00815">
    <property type="entry name" value="ATP_synth_gamma_bact"/>
    <property type="match status" value="1"/>
</dbReference>